<comment type="caution">
    <text evidence="1">The sequence shown here is derived from an EMBL/GenBank/DDBJ whole genome shotgun (WGS) entry which is preliminary data.</text>
</comment>
<sequence length="37" mass="4240">MLLVRIMIGKIEDRERLAELLQRVKDDAKALGMSVVE</sequence>
<proteinExistence type="predicted"/>
<gene>
    <name evidence="1" type="ORF">EYZ11_005846</name>
</gene>
<dbReference type="VEuPathDB" id="FungiDB:EYZ11_005846"/>
<dbReference type="EMBL" id="SOSA01000195">
    <property type="protein sequence ID" value="THC94661.1"/>
    <property type="molecule type" value="Genomic_DNA"/>
</dbReference>
<accession>A0A4S3JMU5</accession>
<keyword evidence="2" id="KW-1185">Reference proteome</keyword>
<name>A0A4S3JMU5_9EURO</name>
<evidence type="ECO:0000313" key="2">
    <source>
        <dbReference type="Proteomes" id="UP000308092"/>
    </source>
</evidence>
<protein>
    <submittedName>
        <fullName evidence="1">Uncharacterized protein</fullName>
    </submittedName>
</protein>
<reference evidence="1 2" key="1">
    <citation type="submission" date="2019-03" db="EMBL/GenBank/DDBJ databases">
        <title>The genome sequence of a newly discovered highly antifungal drug resistant Aspergillus species, Aspergillus tanneri NIH 1004.</title>
        <authorList>
            <person name="Mounaud S."/>
            <person name="Singh I."/>
            <person name="Joardar V."/>
            <person name="Pakala S."/>
            <person name="Pakala S."/>
            <person name="Venepally P."/>
            <person name="Hoover J."/>
            <person name="Nierman W."/>
            <person name="Chung J."/>
            <person name="Losada L."/>
        </authorList>
    </citation>
    <scope>NUCLEOTIDE SEQUENCE [LARGE SCALE GENOMIC DNA]</scope>
    <source>
        <strain evidence="1 2">NIH1004</strain>
    </source>
</reference>
<dbReference type="Proteomes" id="UP000308092">
    <property type="component" value="Unassembled WGS sequence"/>
</dbReference>
<evidence type="ECO:0000313" key="1">
    <source>
        <dbReference type="EMBL" id="THC94661.1"/>
    </source>
</evidence>
<organism evidence="1 2">
    <name type="scientific">Aspergillus tanneri</name>
    <dbReference type="NCBI Taxonomy" id="1220188"/>
    <lineage>
        <taxon>Eukaryota</taxon>
        <taxon>Fungi</taxon>
        <taxon>Dikarya</taxon>
        <taxon>Ascomycota</taxon>
        <taxon>Pezizomycotina</taxon>
        <taxon>Eurotiomycetes</taxon>
        <taxon>Eurotiomycetidae</taxon>
        <taxon>Eurotiales</taxon>
        <taxon>Aspergillaceae</taxon>
        <taxon>Aspergillus</taxon>
        <taxon>Aspergillus subgen. Circumdati</taxon>
    </lineage>
</organism>
<dbReference type="AlphaFoldDB" id="A0A4S3JMU5"/>